<feature type="transmembrane region" description="Helical" evidence="1">
    <location>
        <begin position="203"/>
        <end position="222"/>
    </location>
</feature>
<comment type="caution">
    <text evidence="2">The sequence shown here is derived from an EMBL/GenBank/DDBJ whole genome shotgun (WGS) entry which is preliminary data.</text>
</comment>
<feature type="transmembrane region" description="Helical" evidence="1">
    <location>
        <begin position="164"/>
        <end position="182"/>
    </location>
</feature>
<dbReference type="InterPro" id="IPR038770">
    <property type="entry name" value="Na+/solute_symporter_sf"/>
</dbReference>
<dbReference type="InterPro" id="IPR016833">
    <property type="entry name" value="Put_Na-Bile_cotransptr"/>
</dbReference>
<dbReference type="GO" id="GO:0005886">
    <property type="term" value="C:plasma membrane"/>
    <property type="evidence" value="ECO:0007669"/>
    <property type="project" value="TreeGrafter"/>
</dbReference>
<dbReference type="AlphaFoldDB" id="A0A939KAZ1"/>
<feature type="transmembrane region" description="Helical" evidence="1">
    <location>
        <begin position="65"/>
        <end position="86"/>
    </location>
</feature>
<dbReference type="PANTHER" id="PTHR18640">
    <property type="entry name" value="SOLUTE CARRIER FAMILY 10 MEMBER 7"/>
    <property type="match status" value="1"/>
</dbReference>
<feature type="transmembrane region" description="Helical" evidence="1">
    <location>
        <begin position="130"/>
        <end position="152"/>
    </location>
</feature>
<protein>
    <submittedName>
        <fullName evidence="2">Bile acid:sodium symporter</fullName>
    </submittedName>
</protein>
<organism evidence="2 3">
    <name type="scientific">Comamonas denitrificans</name>
    <dbReference type="NCBI Taxonomy" id="117506"/>
    <lineage>
        <taxon>Bacteria</taxon>
        <taxon>Pseudomonadati</taxon>
        <taxon>Pseudomonadota</taxon>
        <taxon>Betaproteobacteria</taxon>
        <taxon>Burkholderiales</taxon>
        <taxon>Comamonadaceae</taxon>
        <taxon>Comamonas</taxon>
    </lineage>
</organism>
<feature type="transmembrane region" description="Helical" evidence="1">
    <location>
        <begin position="12"/>
        <end position="31"/>
    </location>
</feature>
<dbReference type="PIRSF" id="PIRSF026166">
    <property type="entry name" value="UCP026166"/>
    <property type="match status" value="1"/>
</dbReference>
<evidence type="ECO:0000313" key="3">
    <source>
        <dbReference type="Proteomes" id="UP000664731"/>
    </source>
</evidence>
<keyword evidence="3" id="KW-1185">Reference proteome</keyword>
<dbReference type="PANTHER" id="PTHR18640:SF5">
    <property type="entry name" value="SODIUM_BILE ACID COTRANSPORTER 7"/>
    <property type="match status" value="1"/>
</dbReference>
<evidence type="ECO:0000313" key="2">
    <source>
        <dbReference type="EMBL" id="MBO1248897.1"/>
    </source>
</evidence>
<keyword evidence="1" id="KW-1133">Transmembrane helix</keyword>
<feature type="transmembrane region" description="Helical" evidence="1">
    <location>
        <begin position="281"/>
        <end position="301"/>
    </location>
</feature>
<gene>
    <name evidence="2" type="ORF">J1777_03465</name>
</gene>
<dbReference type="RefSeq" id="WP_207574526.1">
    <property type="nucleotide sequence ID" value="NZ_JAFNME010000005.1"/>
</dbReference>
<dbReference type="EMBL" id="JAFNME010000005">
    <property type="protein sequence ID" value="MBO1248897.1"/>
    <property type="molecule type" value="Genomic_DNA"/>
</dbReference>
<evidence type="ECO:0000256" key="1">
    <source>
        <dbReference type="SAM" id="Phobius"/>
    </source>
</evidence>
<dbReference type="Proteomes" id="UP000664731">
    <property type="component" value="Unassembled WGS sequence"/>
</dbReference>
<name>A0A939KAZ1_9BURK</name>
<feature type="transmembrane region" description="Helical" evidence="1">
    <location>
        <begin position="37"/>
        <end position="53"/>
    </location>
</feature>
<proteinExistence type="predicted"/>
<accession>A0A939KAZ1</accession>
<feature type="transmembrane region" description="Helical" evidence="1">
    <location>
        <begin position="98"/>
        <end position="118"/>
    </location>
</feature>
<keyword evidence="1" id="KW-0812">Transmembrane</keyword>
<reference evidence="2" key="1">
    <citation type="submission" date="2021-03" db="EMBL/GenBank/DDBJ databases">
        <title>Comamonas denitrificans.</title>
        <authorList>
            <person name="Finster K."/>
        </authorList>
    </citation>
    <scope>NUCLEOTIDE SEQUENCE</scope>
    <source>
        <strain evidence="2">MM2021_4</strain>
    </source>
</reference>
<keyword evidence="1" id="KW-0472">Membrane</keyword>
<sequence length="334" mass="35540">MFVRFKPDTFTLLLLSTVTIASLAPATGIFAEILNKATTWVIVLLFFLHGSKLSRQAIWAGIGHWRLHLVVTATTFMVFPLVGWLAQPLWALLLPPPLVQGMLFLCALPATVQSAIALTSIARGNIPAAVCSASASTLLGIVFTPLLVGALLAHSGNTGDPLQAVSRIAVQLLLPFALGHLLRPWTGKLLQKAGQKIRIIDQGSILLVVYAAFSSAVVGGLWQQMPLAAMATLLGVCAVLLAISMAWCLWISRRLGFNQADEATILFCGAQKSLVSGIPMANVLFSAAVVGPMILPVMLFHPMQIMVSGILAGRYGRQQAQALADKQPGVHPST</sequence>
<dbReference type="Gene3D" id="1.20.1530.20">
    <property type="match status" value="1"/>
</dbReference>
<feature type="transmembrane region" description="Helical" evidence="1">
    <location>
        <begin position="228"/>
        <end position="250"/>
    </location>
</feature>
<dbReference type="Pfam" id="PF13593">
    <property type="entry name" value="SBF_like"/>
    <property type="match status" value="1"/>
</dbReference>